<dbReference type="EMBL" id="GBXM01079655">
    <property type="protein sequence ID" value="JAH28922.1"/>
    <property type="molecule type" value="Transcribed_RNA"/>
</dbReference>
<organism evidence="1">
    <name type="scientific">Anguilla anguilla</name>
    <name type="common">European freshwater eel</name>
    <name type="synonym">Muraena anguilla</name>
    <dbReference type="NCBI Taxonomy" id="7936"/>
    <lineage>
        <taxon>Eukaryota</taxon>
        <taxon>Metazoa</taxon>
        <taxon>Chordata</taxon>
        <taxon>Craniata</taxon>
        <taxon>Vertebrata</taxon>
        <taxon>Euteleostomi</taxon>
        <taxon>Actinopterygii</taxon>
        <taxon>Neopterygii</taxon>
        <taxon>Teleostei</taxon>
        <taxon>Anguilliformes</taxon>
        <taxon>Anguillidae</taxon>
        <taxon>Anguilla</taxon>
    </lineage>
</organism>
<reference evidence="1" key="2">
    <citation type="journal article" date="2015" name="Fish Shellfish Immunol.">
        <title>Early steps in the European eel (Anguilla anguilla)-Vibrio vulnificus interaction in the gills: Role of the RtxA13 toxin.</title>
        <authorList>
            <person name="Callol A."/>
            <person name="Pajuelo D."/>
            <person name="Ebbesson L."/>
            <person name="Teles M."/>
            <person name="MacKenzie S."/>
            <person name="Amaro C."/>
        </authorList>
    </citation>
    <scope>NUCLEOTIDE SEQUENCE</scope>
</reference>
<accession>A0A0E9RJE5</accession>
<dbReference type="EMBL" id="GBXM01063213">
    <property type="protein sequence ID" value="JAH45364.1"/>
    <property type="molecule type" value="Transcribed_RNA"/>
</dbReference>
<evidence type="ECO:0000313" key="1">
    <source>
        <dbReference type="EMBL" id="JAH28922.1"/>
    </source>
</evidence>
<name>A0A0E9RJE5_ANGAN</name>
<dbReference type="AlphaFoldDB" id="A0A0E9RJE5"/>
<proteinExistence type="predicted"/>
<protein>
    <submittedName>
        <fullName evidence="1">Uncharacterized protein</fullName>
    </submittedName>
</protein>
<reference evidence="1" key="1">
    <citation type="submission" date="2014-11" db="EMBL/GenBank/DDBJ databases">
        <authorList>
            <person name="Amaro Gonzalez C."/>
        </authorList>
    </citation>
    <scope>NUCLEOTIDE SEQUENCE</scope>
</reference>
<sequence length="39" mass="4569">MLNMADMSYSTPTQPDSLPNPLWIFLEEFTFQAFQVCRV</sequence>